<keyword evidence="3" id="KW-0472">Membrane</keyword>
<gene>
    <name evidence="4" type="ORF">IV417_15175</name>
</gene>
<feature type="compositionally biased region" description="Low complexity" evidence="2">
    <location>
        <begin position="221"/>
        <end position="250"/>
    </location>
</feature>
<protein>
    <recommendedName>
        <fullName evidence="6">Type IV pilus biogenesis protein PilP</fullName>
    </recommendedName>
</protein>
<keyword evidence="3" id="KW-0812">Transmembrane</keyword>
<feature type="compositionally biased region" description="Acidic residues" evidence="2">
    <location>
        <begin position="554"/>
        <end position="565"/>
    </location>
</feature>
<comment type="caution">
    <text evidence="4">The sequence shown here is derived from an EMBL/GenBank/DDBJ whole genome shotgun (WGS) entry which is preliminary data.</text>
</comment>
<keyword evidence="5" id="KW-1185">Reference proteome</keyword>
<keyword evidence="1" id="KW-0175">Coiled coil</keyword>
<feature type="transmembrane region" description="Helical" evidence="3">
    <location>
        <begin position="406"/>
        <end position="428"/>
    </location>
</feature>
<keyword evidence="3" id="KW-1133">Transmembrane helix</keyword>
<evidence type="ECO:0008006" key="6">
    <source>
        <dbReference type="Google" id="ProtNLM"/>
    </source>
</evidence>
<name>A0AAP2CS89_9RHOB</name>
<dbReference type="PROSITE" id="PS01145">
    <property type="entry name" value="RIBOSOMAL_L34E"/>
    <property type="match status" value="1"/>
</dbReference>
<dbReference type="InterPro" id="IPR018065">
    <property type="entry name" value="Ribosomal_eL34_CS"/>
</dbReference>
<reference evidence="4 5" key="1">
    <citation type="journal article" date="2021" name="Arch. Microbiol.">
        <title>Harenicola maris gen. nov., sp. nov. isolated from the Sea of Japan shallow sediments.</title>
        <authorList>
            <person name="Romanenko L.A."/>
            <person name="Kurilenko V.V."/>
            <person name="Chernysheva N.Y."/>
            <person name="Tekutyeva L.A."/>
            <person name="Velansky P.V."/>
            <person name="Svetashev V.I."/>
            <person name="Isaeva M.P."/>
        </authorList>
    </citation>
    <scope>NUCLEOTIDE SEQUENCE [LARGE SCALE GENOMIC DNA]</scope>
    <source>
        <strain evidence="4 5">KMM 3653</strain>
    </source>
</reference>
<organism evidence="4 5">
    <name type="scientific">Harenicola maris</name>
    <dbReference type="NCBI Taxonomy" id="2841044"/>
    <lineage>
        <taxon>Bacteria</taxon>
        <taxon>Pseudomonadati</taxon>
        <taxon>Pseudomonadota</taxon>
        <taxon>Alphaproteobacteria</taxon>
        <taxon>Rhodobacterales</taxon>
        <taxon>Paracoccaceae</taxon>
        <taxon>Harenicola</taxon>
    </lineage>
</organism>
<feature type="region of interest" description="Disordered" evidence="2">
    <location>
        <begin position="815"/>
        <end position="879"/>
    </location>
</feature>
<evidence type="ECO:0000313" key="5">
    <source>
        <dbReference type="Proteomes" id="UP001315686"/>
    </source>
</evidence>
<feature type="region of interest" description="Disordered" evidence="2">
    <location>
        <begin position="539"/>
        <end position="565"/>
    </location>
</feature>
<feature type="compositionally biased region" description="Polar residues" evidence="2">
    <location>
        <begin position="869"/>
        <end position="879"/>
    </location>
</feature>
<feature type="region of interest" description="Disordered" evidence="2">
    <location>
        <begin position="669"/>
        <end position="691"/>
    </location>
</feature>
<feature type="region of interest" description="Disordered" evidence="2">
    <location>
        <begin position="206"/>
        <end position="346"/>
    </location>
</feature>
<sequence length="950" mass="98129">MTPVFALNLTHAGIALYARAADGWRVVGDVSLESTMLAGDLAALRTRAVALDLGPLACKLIMPNSQILYTQTPASGEGEEADAARVRNALEGATPYAVEELVYDWAEVGGTLKIAVVARATLAEAEGFAAEHGFAPLGFVAIPAADDFPREPFFGPAEAAEQQMQADAEILVLQGTMEAFEAAPAEDAPAAEPDPVAAKPAPVIAAPTVDTPPLDTPSAPAPQVTAPEEAPEAPQAPTVAAPEAAETAAPVPSPVAPPEPTPSFASIRAGLEPEPPLSKPKPVPAAEAPAKTPAEAAQKVPTEAAPVLPKLGGARRAPGVTSPDVVAPPSATPPAKPVAKPAKATKMPPVPPALAAKAAALPRVNIAPRAVPEDLPVEEAPEESDRMTVFGERKPKAARVRQTPRYMGLVLTAILLVFLALIALWSSLAPTSTVARFFGGATLAQGPGEETAQLALLAPERGADGALTRSITFGEAGVPALDPGLEEPLGASVAAATQAPLPEAESNNTTALASLGSDPFSALPEEAPLLAEPIIENPPLPEMDAAPEAANTEASEDELADAEPEAPIDPDSARAAYAATGVWQLAPEAGTAPAQDDLNQLYQASIDPEVSVHDAVDLPRGATLEDEAPARQVNPLPFGEKVVLGPDGQVAPSEDGAMTAEGIALYAGRPAITPPNRPTSAAEATAEDSARAALSQLRPRTRPSGLAEAAQKAQLGGHTLAELSGLRPKTRPRSIQDTAEAARKEAIAEALKLAEAEEAEAEAKRLAAAEEAKKNALTDAEKAAIAKAEAEAAKNAAAARAQAARDAEFRSASRYAVATSREPKNRPGNMAARVARVKKAQERAQQAEPERVTNAAAVSRSQRVAPKIPSSSSVAKQATQRNVLRLSRVNLIGVYGSPSKRRALVRLPSGRYVKVKVGDRVDGGQVSAIGEKELRYTKRGRNVVLQMPKG</sequence>
<dbReference type="Proteomes" id="UP001315686">
    <property type="component" value="Unassembled WGS sequence"/>
</dbReference>
<feature type="compositionally biased region" description="Low complexity" evidence="2">
    <location>
        <begin position="284"/>
        <end position="297"/>
    </location>
</feature>
<feature type="compositionally biased region" description="Low complexity" evidence="2">
    <location>
        <begin position="337"/>
        <end position="346"/>
    </location>
</feature>
<evidence type="ECO:0000256" key="2">
    <source>
        <dbReference type="SAM" id="MobiDB-lite"/>
    </source>
</evidence>
<accession>A0AAP2CS89</accession>
<feature type="coiled-coil region" evidence="1">
    <location>
        <begin position="739"/>
        <end position="807"/>
    </location>
</feature>
<feature type="compositionally biased region" description="Pro residues" evidence="2">
    <location>
        <begin position="273"/>
        <end position="283"/>
    </location>
</feature>
<evidence type="ECO:0000313" key="4">
    <source>
        <dbReference type="EMBL" id="MBT0958730.1"/>
    </source>
</evidence>
<proteinExistence type="predicted"/>
<dbReference type="EMBL" id="JADQAZ010000003">
    <property type="protein sequence ID" value="MBT0958730.1"/>
    <property type="molecule type" value="Genomic_DNA"/>
</dbReference>
<dbReference type="AlphaFoldDB" id="A0AAP2CS89"/>
<evidence type="ECO:0000256" key="3">
    <source>
        <dbReference type="SAM" id="Phobius"/>
    </source>
</evidence>
<evidence type="ECO:0000256" key="1">
    <source>
        <dbReference type="SAM" id="Coils"/>
    </source>
</evidence>
<feature type="region of interest" description="Disordered" evidence="2">
    <location>
        <begin position="499"/>
        <end position="518"/>
    </location>
</feature>
<dbReference type="RefSeq" id="WP_327794951.1">
    <property type="nucleotide sequence ID" value="NZ_JADQAZ010000003.1"/>
</dbReference>
<feature type="compositionally biased region" description="Pro residues" evidence="2">
    <location>
        <begin position="251"/>
        <end position="261"/>
    </location>
</feature>